<keyword evidence="3" id="KW-0472">Membrane</keyword>
<dbReference type="Proteomes" id="UP000663823">
    <property type="component" value="Unassembled WGS sequence"/>
</dbReference>
<feature type="compositionally biased region" description="Acidic residues" evidence="2">
    <location>
        <begin position="338"/>
        <end position="363"/>
    </location>
</feature>
<dbReference type="EMBL" id="CAJNOO010000003">
    <property type="protein sequence ID" value="CAF0732065.1"/>
    <property type="molecule type" value="Genomic_DNA"/>
</dbReference>
<feature type="compositionally biased region" description="Acidic residues" evidence="2">
    <location>
        <begin position="449"/>
        <end position="467"/>
    </location>
</feature>
<feature type="region of interest" description="Disordered" evidence="2">
    <location>
        <begin position="316"/>
        <end position="521"/>
    </location>
</feature>
<feature type="compositionally biased region" description="Low complexity" evidence="2">
    <location>
        <begin position="328"/>
        <end position="337"/>
    </location>
</feature>
<feature type="transmembrane region" description="Helical" evidence="3">
    <location>
        <begin position="154"/>
        <end position="177"/>
    </location>
</feature>
<feature type="region of interest" description="Disordered" evidence="2">
    <location>
        <begin position="701"/>
        <end position="733"/>
    </location>
</feature>
<evidence type="ECO:0000313" key="4">
    <source>
        <dbReference type="EMBL" id="CAF0732065.1"/>
    </source>
</evidence>
<evidence type="ECO:0000256" key="2">
    <source>
        <dbReference type="SAM" id="MobiDB-lite"/>
    </source>
</evidence>
<proteinExistence type="predicted"/>
<feature type="compositionally biased region" description="Basic and acidic residues" evidence="2">
    <location>
        <begin position="316"/>
        <end position="326"/>
    </location>
</feature>
<feature type="coiled-coil region" evidence="1">
    <location>
        <begin position="254"/>
        <end position="281"/>
    </location>
</feature>
<gene>
    <name evidence="5" type="ORF">OTI717_LOCUS10532</name>
    <name evidence="4" type="ORF">RFH988_LOCUS174</name>
</gene>
<keyword evidence="3" id="KW-1133">Transmembrane helix</keyword>
<keyword evidence="1" id="KW-0175">Coiled coil</keyword>
<dbReference type="OrthoDB" id="10053481at2759"/>
<feature type="transmembrane region" description="Helical" evidence="3">
    <location>
        <begin position="44"/>
        <end position="68"/>
    </location>
</feature>
<feature type="transmembrane region" description="Helical" evidence="3">
    <location>
        <begin position="99"/>
        <end position="118"/>
    </location>
</feature>
<keyword evidence="3" id="KW-0812">Transmembrane</keyword>
<feature type="compositionally biased region" description="Basic and acidic residues" evidence="2">
    <location>
        <begin position="426"/>
        <end position="448"/>
    </location>
</feature>
<evidence type="ECO:0000313" key="6">
    <source>
        <dbReference type="Proteomes" id="UP000663882"/>
    </source>
</evidence>
<sequence>MSSSVPPTNSFPNSPLINTITGYIAQFQEQKFFTREHLHSLKHYIAITTGFFVVLYFLIHIQIVFYWFLKLIFRLTFRIISIIFWLPLRTARFFTPKTIHYDILFPLFWLCSIVSFYISKISHENICQFYDQYLVRRYKILHYDQAKRDDIKRYLFILTFIVLLLLQSAFILVPIAASIRHHNENTKASSTPVIPKQTTPIESSTAKSVAQEAVDTMSENFYNRFIDAFKDESEPHKDGKRPPLISDEKLEHTIKTIQKSIKKQVNNLKSTNEQNETKENNKSSRFQRWIVHYLKAPFQKWESKKNQDVNTNIEKKFLEDENKEENIELNSSSSIISDTDESDDDDDDDDDEDDENDDEEEENSTITGKIQQRIDTVKNLGQKLKENIKSKISSTKEEEEEEDEDDDEEEQQHTTITGKIQQSIDTVKDFGQKLKENVKSKISSTKEKEEEEEEEEEEDEKDDEDDSISLKERLTKPIEAAKNIGAEIAKKFSSSSVDDNDAESGYESDVEEEEQSSKLPEKVKKILAEPIEKVKNITAHIKDKIVSSTDNEDEQSTSITEQIKEYITKPIEDKLSSLIKHDENKDDHKSFIEDKKEKAGKIIESIKDKISTNADELKQASSNLLHSAEDFVSNAFEKSSEFLKGKTDETTKSKTILSKIKEQVVEPIENKVSQAKDVINTKAQDLKETIDDGIKSLKKKKKPKTLKDKAKDKLKSLSKSAHEKFSRQEKKKKQMSAMHKLKLKLKMKKKINGYLEDAWHIWQLAKTKLAHIFTSSTKHARHLPRYNTTSLYTAYTDLKCYDYTKQLNRYRLLKRQHPYFLDTYRHHSPFPVYLSILKSNGPKCYRHYPNSTCALVLKSSNRSFKTQLYRFARFWAIVGILVVILASIYAALTDPKQIHFSLFRHQDDSDRSSNNKQRTTISNKNDLSRSTTAIQPKTSSSSSINRQTVSSNIKTSPLDQKIEKQLRLWLQNEKNDGFRNLSEACRIALNNTFLKKHVSY</sequence>
<feature type="region of interest" description="Disordered" evidence="2">
    <location>
        <begin position="907"/>
        <end position="950"/>
    </location>
</feature>
<protein>
    <submittedName>
        <fullName evidence="4">Uncharacterized protein</fullName>
    </submittedName>
</protein>
<name>A0A813NEF1_9BILA</name>
<feature type="compositionally biased region" description="Basic and acidic residues" evidence="2">
    <location>
        <begin position="705"/>
        <end position="728"/>
    </location>
</feature>
<feature type="transmembrane region" description="Helical" evidence="3">
    <location>
        <begin position="872"/>
        <end position="892"/>
    </location>
</feature>
<comment type="caution">
    <text evidence="4">The sequence shown here is derived from an EMBL/GenBank/DDBJ whole genome shotgun (WGS) entry which is preliminary data.</text>
</comment>
<dbReference type="EMBL" id="CAJOAX010000955">
    <property type="protein sequence ID" value="CAF3670520.1"/>
    <property type="molecule type" value="Genomic_DNA"/>
</dbReference>
<feature type="compositionally biased region" description="Polar residues" evidence="2">
    <location>
        <begin position="914"/>
        <end position="950"/>
    </location>
</feature>
<dbReference type="AlphaFoldDB" id="A0A813NEF1"/>
<feature type="compositionally biased region" description="Acidic residues" evidence="2">
    <location>
        <begin position="397"/>
        <end position="410"/>
    </location>
</feature>
<evidence type="ECO:0000256" key="1">
    <source>
        <dbReference type="SAM" id="Coils"/>
    </source>
</evidence>
<evidence type="ECO:0000256" key="3">
    <source>
        <dbReference type="SAM" id="Phobius"/>
    </source>
</evidence>
<reference evidence="4" key="1">
    <citation type="submission" date="2021-02" db="EMBL/GenBank/DDBJ databases">
        <authorList>
            <person name="Nowell W R."/>
        </authorList>
    </citation>
    <scope>NUCLEOTIDE SEQUENCE</scope>
</reference>
<feature type="compositionally biased region" description="Acidic residues" evidence="2">
    <location>
        <begin position="498"/>
        <end position="514"/>
    </location>
</feature>
<evidence type="ECO:0000313" key="5">
    <source>
        <dbReference type="EMBL" id="CAF3670520.1"/>
    </source>
</evidence>
<feature type="transmembrane region" description="Helical" evidence="3">
    <location>
        <begin position="75"/>
        <end position="93"/>
    </location>
</feature>
<feature type="compositionally biased region" description="Polar residues" evidence="2">
    <location>
        <begin position="413"/>
        <end position="425"/>
    </location>
</feature>
<dbReference type="Proteomes" id="UP000663882">
    <property type="component" value="Unassembled WGS sequence"/>
</dbReference>
<accession>A0A813NEF1</accession>
<organism evidence="4 6">
    <name type="scientific">Rotaria sordida</name>
    <dbReference type="NCBI Taxonomy" id="392033"/>
    <lineage>
        <taxon>Eukaryota</taxon>
        <taxon>Metazoa</taxon>
        <taxon>Spiralia</taxon>
        <taxon>Gnathifera</taxon>
        <taxon>Rotifera</taxon>
        <taxon>Eurotatoria</taxon>
        <taxon>Bdelloidea</taxon>
        <taxon>Philodinida</taxon>
        <taxon>Philodinidae</taxon>
        <taxon>Rotaria</taxon>
    </lineage>
</organism>